<keyword evidence="4" id="KW-1015">Disulfide bond</keyword>
<dbReference type="PROSITE" id="PS00134">
    <property type="entry name" value="TRYPSIN_HIS"/>
    <property type="match status" value="1"/>
</dbReference>
<dbReference type="SMART" id="SM00020">
    <property type="entry name" value="Tryp_SPc"/>
    <property type="match status" value="1"/>
</dbReference>
<dbReference type="PROSITE" id="PS50240">
    <property type="entry name" value="TRYPSIN_DOM"/>
    <property type="match status" value="1"/>
</dbReference>
<evidence type="ECO:0000259" key="7">
    <source>
        <dbReference type="PROSITE" id="PS50240"/>
    </source>
</evidence>
<keyword evidence="9" id="KW-1185">Reference proteome</keyword>
<dbReference type="EMBL" id="OU963863">
    <property type="protein sequence ID" value="CAH0385346.1"/>
    <property type="molecule type" value="Genomic_DNA"/>
</dbReference>
<dbReference type="Proteomes" id="UP001152759">
    <property type="component" value="Chromosome 2"/>
</dbReference>
<name>A0A9P0A6N9_BEMTA</name>
<dbReference type="PANTHER" id="PTHR24252:SF7">
    <property type="entry name" value="HYALIN"/>
    <property type="match status" value="1"/>
</dbReference>
<keyword evidence="2 5" id="KW-0378">Hydrolase</keyword>
<dbReference type="CDD" id="cd00190">
    <property type="entry name" value="Tryp_SPc"/>
    <property type="match status" value="1"/>
</dbReference>
<dbReference type="InterPro" id="IPR009003">
    <property type="entry name" value="Peptidase_S1_PA"/>
</dbReference>
<dbReference type="GO" id="GO:0004252">
    <property type="term" value="F:serine-type endopeptidase activity"/>
    <property type="evidence" value="ECO:0007669"/>
    <property type="project" value="InterPro"/>
</dbReference>
<protein>
    <recommendedName>
        <fullName evidence="7">Peptidase S1 domain-containing protein</fullName>
    </recommendedName>
</protein>
<dbReference type="InterPro" id="IPR043504">
    <property type="entry name" value="Peptidase_S1_PA_chymotrypsin"/>
</dbReference>
<keyword evidence="6" id="KW-0732">Signal</keyword>
<gene>
    <name evidence="8" type="ORF">BEMITA_LOCUS4580</name>
</gene>
<reference evidence="8" key="1">
    <citation type="submission" date="2021-12" db="EMBL/GenBank/DDBJ databases">
        <authorList>
            <person name="King R."/>
        </authorList>
    </citation>
    <scope>NUCLEOTIDE SEQUENCE</scope>
</reference>
<dbReference type="InterPro" id="IPR033116">
    <property type="entry name" value="TRYPSIN_SER"/>
</dbReference>
<feature type="signal peptide" evidence="6">
    <location>
        <begin position="1"/>
        <end position="23"/>
    </location>
</feature>
<evidence type="ECO:0000313" key="8">
    <source>
        <dbReference type="EMBL" id="CAH0385346.1"/>
    </source>
</evidence>
<evidence type="ECO:0000256" key="4">
    <source>
        <dbReference type="ARBA" id="ARBA00023157"/>
    </source>
</evidence>
<sequence>MNFLFTSFHCFLFVAASVHQGEGRLSRSGAAHIEEDGGWSSLARTAGEAEGGVKGVGAGMGADRGGLFQKLGHGVTLISLVLDYANNSTQTSVVTEEGEPGVQPSVSVSPLENVDVNVVDGSPPTAAALEEIPNELETAPAPDSSSCNCVCGVINRRMRIVGGNVTRVNEFPWIAALSRRGKFYCGGTLITNRHILTAAHCIEGIQAKEIKVTLGEHDRQIVNETETVVRKVKKTYRHPEFQISNFNNDIAVLELESTVDIAGPHVRTACLPAEDGVNYTGRTAVVAGWGRVDERKPISRVLRKVEVPIISETDCKSAGYSESRITDNMICAGYKEGKRDSCQGDSGGPMQINGTRAGNMEVIGIVSWGRGCARPNYPGVYTRIANYLDWIQEQLGIDKFCCSAPVQKLPIFARY</sequence>
<evidence type="ECO:0000256" key="5">
    <source>
        <dbReference type="RuleBase" id="RU363034"/>
    </source>
</evidence>
<dbReference type="PROSITE" id="PS00135">
    <property type="entry name" value="TRYPSIN_SER"/>
    <property type="match status" value="1"/>
</dbReference>
<feature type="domain" description="Peptidase S1" evidence="7">
    <location>
        <begin position="160"/>
        <end position="396"/>
    </location>
</feature>
<dbReference type="PRINTS" id="PR00722">
    <property type="entry name" value="CHYMOTRYPSIN"/>
</dbReference>
<evidence type="ECO:0000256" key="2">
    <source>
        <dbReference type="ARBA" id="ARBA00022801"/>
    </source>
</evidence>
<evidence type="ECO:0000256" key="3">
    <source>
        <dbReference type="ARBA" id="ARBA00022825"/>
    </source>
</evidence>
<dbReference type="InterPro" id="IPR018114">
    <property type="entry name" value="TRYPSIN_HIS"/>
</dbReference>
<dbReference type="Pfam" id="PF00089">
    <property type="entry name" value="Trypsin"/>
    <property type="match status" value="1"/>
</dbReference>
<evidence type="ECO:0000256" key="6">
    <source>
        <dbReference type="SAM" id="SignalP"/>
    </source>
</evidence>
<organism evidence="8 9">
    <name type="scientific">Bemisia tabaci</name>
    <name type="common">Sweetpotato whitefly</name>
    <name type="synonym">Aleurodes tabaci</name>
    <dbReference type="NCBI Taxonomy" id="7038"/>
    <lineage>
        <taxon>Eukaryota</taxon>
        <taxon>Metazoa</taxon>
        <taxon>Ecdysozoa</taxon>
        <taxon>Arthropoda</taxon>
        <taxon>Hexapoda</taxon>
        <taxon>Insecta</taxon>
        <taxon>Pterygota</taxon>
        <taxon>Neoptera</taxon>
        <taxon>Paraneoptera</taxon>
        <taxon>Hemiptera</taxon>
        <taxon>Sternorrhyncha</taxon>
        <taxon>Aleyrodoidea</taxon>
        <taxon>Aleyrodidae</taxon>
        <taxon>Aleyrodinae</taxon>
        <taxon>Bemisia</taxon>
    </lineage>
</organism>
<evidence type="ECO:0000313" key="9">
    <source>
        <dbReference type="Proteomes" id="UP001152759"/>
    </source>
</evidence>
<dbReference type="Gene3D" id="2.40.10.10">
    <property type="entry name" value="Trypsin-like serine proteases"/>
    <property type="match status" value="1"/>
</dbReference>
<dbReference type="AlphaFoldDB" id="A0A9P0A6N9"/>
<dbReference type="InterPro" id="IPR001314">
    <property type="entry name" value="Peptidase_S1A"/>
</dbReference>
<dbReference type="InterPro" id="IPR001254">
    <property type="entry name" value="Trypsin_dom"/>
</dbReference>
<keyword evidence="3 5" id="KW-0720">Serine protease</keyword>
<evidence type="ECO:0000256" key="1">
    <source>
        <dbReference type="ARBA" id="ARBA00022670"/>
    </source>
</evidence>
<proteinExistence type="predicted"/>
<keyword evidence="1 5" id="KW-0645">Protease</keyword>
<dbReference type="PANTHER" id="PTHR24252">
    <property type="entry name" value="ACROSIN-RELATED"/>
    <property type="match status" value="1"/>
</dbReference>
<dbReference type="SUPFAM" id="SSF50494">
    <property type="entry name" value="Trypsin-like serine proteases"/>
    <property type="match status" value="1"/>
</dbReference>
<accession>A0A9P0A6N9</accession>
<feature type="chain" id="PRO_5040262001" description="Peptidase S1 domain-containing protein" evidence="6">
    <location>
        <begin position="24"/>
        <end position="415"/>
    </location>
</feature>
<dbReference type="FunFam" id="2.40.10.10:FF:000006">
    <property type="entry name" value="Serine proteinase stubble"/>
    <property type="match status" value="1"/>
</dbReference>
<dbReference type="GO" id="GO:0006508">
    <property type="term" value="P:proteolysis"/>
    <property type="evidence" value="ECO:0007669"/>
    <property type="project" value="UniProtKB-KW"/>
</dbReference>